<dbReference type="RefSeq" id="WP_046991395.1">
    <property type="nucleotide sequence ID" value="NZ_JAIS01000050.1"/>
</dbReference>
<evidence type="ECO:0000313" key="2">
    <source>
        <dbReference type="Proteomes" id="UP000035526"/>
    </source>
</evidence>
<name>A0A837J6X8_9BACT</name>
<dbReference type="EMBL" id="JAIS01000050">
    <property type="protein sequence ID" value="KLE01929.1"/>
    <property type="molecule type" value="Genomic_DNA"/>
</dbReference>
<reference evidence="1 2" key="1">
    <citation type="submission" date="2014-01" db="EMBL/GenBank/DDBJ databases">
        <title>Development of a Comparative Genomic Fingerprinting Assay for High Resolution Genotyping of Arcobacter butzleri.</title>
        <authorList>
            <person name="Webb A.L."/>
            <person name="Inglis G.D."/>
            <person name="Kruczkiewicz P."/>
            <person name="Selinger L.B."/>
            <person name="Taboada E.N."/>
        </authorList>
    </citation>
    <scope>NUCLEOTIDE SEQUENCE [LARGE SCALE GENOMIC DNA]</scope>
    <source>
        <strain evidence="1 2">L351</strain>
    </source>
</reference>
<sequence length="95" mass="11227">MSKKPELKQWAENKVSSNPTRYGSDLGNSYIILDYLIETNPELNQLSRLTLEAISESVAVSRIKNQYLEENPQYDFRDRWKSKRSFIKKDLQDKK</sequence>
<accession>A0A837J6X8</accession>
<gene>
    <name evidence="1" type="ORF">AF76_03735</name>
</gene>
<dbReference type="Proteomes" id="UP000035526">
    <property type="component" value="Unassembled WGS sequence"/>
</dbReference>
<dbReference type="AlphaFoldDB" id="A0A837J6X8"/>
<comment type="caution">
    <text evidence="1">The sequence shown here is derived from an EMBL/GenBank/DDBJ whole genome shotgun (WGS) entry which is preliminary data.</text>
</comment>
<organism evidence="1 2">
    <name type="scientific">Aliarcobacter butzleri L351</name>
    <dbReference type="NCBI Taxonomy" id="1447259"/>
    <lineage>
        <taxon>Bacteria</taxon>
        <taxon>Pseudomonadati</taxon>
        <taxon>Campylobacterota</taxon>
        <taxon>Epsilonproteobacteria</taxon>
        <taxon>Campylobacterales</taxon>
        <taxon>Arcobacteraceae</taxon>
        <taxon>Aliarcobacter</taxon>
    </lineage>
</organism>
<proteinExistence type="predicted"/>
<evidence type="ECO:0000313" key="1">
    <source>
        <dbReference type="EMBL" id="KLE01929.1"/>
    </source>
</evidence>
<protein>
    <submittedName>
        <fullName evidence="1">Uncharacterized protein</fullName>
    </submittedName>
</protein>